<dbReference type="Gene3D" id="3.40.50.150">
    <property type="entry name" value="Vaccinia Virus protein VP39"/>
    <property type="match status" value="1"/>
</dbReference>
<reference evidence="5" key="1">
    <citation type="journal article" date="2019" name="Int. J. Syst. Evol. Microbiol.">
        <title>The Global Catalogue of Microorganisms (GCM) 10K type strain sequencing project: providing services to taxonomists for standard genome sequencing and annotation.</title>
        <authorList>
            <consortium name="The Broad Institute Genomics Platform"/>
            <consortium name="The Broad Institute Genome Sequencing Center for Infectious Disease"/>
            <person name="Wu L."/>
            <person name="Ma J."/>
        </authorList>
    </citation>
    <scope>NUCLEOTIDE SEQUENCE [LARGE SCALE GENOMIC DNA]</scope>
    <source>
        <strain evidence="5">CGMCC 1.13587</strain>
    </source>
</reference>
<keyword evidence="4" id="KW-0489">Methyltransferase</keyword>
<dbReference type="Proteomes" id="UP001596111">
    <property type="component" value="Unassembled WGS sequence"/>
</dbReference>
<sequence>MSTELENIPFDHYQRYAATAALVDALAMPTSTVLEVGANRQRLLASFLPHSKLVFSDLFEQAGADDFVQADASALPFADARFDVVVALDVIEHMPVHLRARAAAEMARVAARLVVIACPLDQPWVHAAEHDANGVWRNYFGEDYPWLAEHKEFGLVAGDEIEQALVKSGRMVLRFGQGDTAIWSGLMGAHFVKEAIAEMRPIVASADRLYNHSVFAGDRSEKSYRGYFVAVRNKEDLECIRRSPVLTAQPDEAAVALVSSLGASLQSIADRIYSAENQWQFAARKVAEGDAKLSAAAAEWGRTVELLRESEVRQLHASQQWQATAELVRVAEASLEDAREQWAHTVERLHESEVRQLHASQQWQATAELVRVAEASLEDAREQWAHTVERLHESEAKQLYVSEQWRKTAERFRETEAQLEQMRSQYRSLIQQLADTDARLETESRVRQEREALLGLTLGRLQQQTAETDLAREQLEALEKQHGAAVESMRLLEDRHQSLMAENKELTYHQGRLLLRVRGLERRQCWALGSGVVVLLAALAAFFFRLI</sequence>
<dbReference type="RefSeq" id="WP_377328828.1">
    <property type="nucleotide sequence ID" value="NZ_JBHSNG010000020.1"/>
</dbReference>
<keyword evidence="2" id="KW-0472">Membrane</keyword>
<comment type="caution">
    <text evidence="4">The sequence shown here is derived from an EMBL/GenBank/DDBJ whole genome shotgun (WGS) entry which is preliminary data.</text>
</comment>
<keyword evidence="5" id="KW-1185">Reference proteome</keyword>
<keyword evidence="2" id="KW-1133">Transmembrane helix</keyword>
<protein>
    <submittedName>
        <fullName evidence="4">Methyltransferase domain-containing protein</fullName>
    </submittedName>
</protein>
<accession>A0ABW0SZT1</accession>
<organism evidence="4 5">
    <name type="scientific">Rhodanobacter terrae</name>
    <dbReference type="NCBI Taxonomy" id="418647"/>
    <lineage>
        <taxon>Bacteria</taxon>
        <taxon>Pseudomonadati</taxon>
        <taxon>Pseudomonadota</taxon>
        <taxon>Gammaproteobacteria</taxon>
        <taxon>Lysobacterales</taxon>
        <taxon>Rhodanobacteraceae</taxon>
        <taxon>Rhodanobacter</taxon>
    </lineage>
</organism>
<gene>
    <name evidence="4" type="ORF">ACFPPB_15865</name>
</gene>
<dbReference type="InterPro" id="IPR013216">
    <property type="entry name" value="Methyltransf_11"/>
</dbReference>
<evidence type="ECO:0000313" key="4">
    <source>
        <dbReference type="EMBL" id="MFC5582596.1"/>
    </source>
</evidence>
<keyword evidence="1" id="KW-0175">Coiled coil</keyword>
<name>A0ABW0SZT1_9GAMM</name>
<dbReference type="GO" id="GO:0008168">
    <property type="term" value="F:methyltransferase activity"/>
    <property type="evidence" value="ECO:0007669"/>
    <property type="project" value="UniProtKB-KW"/>
</dbReference>
<proteinExistence type="predicted"/>
<dbReference type="EMBL" id="JBHSNG010000020">
    <property type="protein sequence ID" value="MFC5582596.1"/>
    <property type="molecule type" value="Genomic_DNA"/>
</dbReference>
<keyword evidence="4" id="KW-0808">Transferase</keyword>
<feature type="domain" description="Methyltransferase type 11" evidence="3">
    <location>
        <begin position="64"/>
        <end position="110"/>
    </location>
</feature>
<dbReference type="InterPro" id="IPR029063">
    <property type="entry name" value="SAM-dependent_MTases_sf"/>
</dbReference>
<dbReference type="Pfam" id="PF08241">
    <property type="entry name" value="Methyltransf_11"/>
    <property type="match status" value="1"/>
</dbReference>
<keyword evidence="2" id="KW-0812">Transmembrane</keyword>
<dbReference type="GO" id="GO:0032259">
    <property type="term" value="P:methylation"/>
    <property type="evidence" value="ECO:0007669"/>
    <property type="project" value="UniProtKB-KW"/>
</dbReference>
<dbReference type="SUPFAM" id="SSF53335">
    <property type="entry name" value="S-adenosyl-L-methionine-dependent methyltransferases"/>
    <property type="match status" value="1"/>
</dbReference>
<evidence type="ECO:0000256" key="2">
    <source>
        <dbReference type="SAM" id="Phobius"/>
    </source>
</evidence>
<feature type="coiled-coil region" evidence="1">
    <location>
        <begin position="412"/>
        <end position="495"/>
    </location>
</feature>
<evidence type="ECO:0000259" key="3">
    <source>
        <dbReference type="Pfam" id="PF08241"/>
    </source>
</evidence>
<feature type="transmembrane region" description="Helical" evidence="2">
    <location>
        <begin position="526"/>
        <end position="544"/>
    </location>
</feature>
<evidence type="ECO:0000256" key="1">
    <source>
        <dbReference type="SAM" id="Coils"/>
    </source>
</evidence>
<evidence type="ECO:0000313" key="5">
    <source>
        <dbReference type="Proteomes" id="UP001596111"/>
    </source>
</evidence>